<keyword evidence="2" id="KW-1185">Reference proteome</keyword>
<reference evidence="1" key="1">
    <citation type="submission" date="2023-10" db="EMBL/GenBank/DDBJ databases">
        <title>Genome assembly of Pristionchus species.</title>
        <authorList>
            <person name="Yoshida K."/>
            <person name="Sommer R.J."/>
        </authorList>
    </citation>
    <scope>NUCLEOTIDE SEQUENCE</scope>
    <source>
        <strain evidence="1">RS5133</strain>
    </source>
</reference>
<accession>A0AAV5WNV8</accession>
<dbReference type="Proteomes" id="UP001432322">
    <property type="component" value="Unassembled WGS sequence"/>
</dbReference>
<feature type="non-terminal residue" evidence="1">
    <location>
        <position position="1"/>
    </location>
</feature>
<gene>
    <name evidence="1" type="ORF">PFISCL1PPCAC_23517</name>
</gene>
<proteinExistence type="predicted"/>
<dbReference type="EMBL" id="BTSY01000006">
    <property type="protein sequence ID" value="GMT32220.1"/>
    <property type="molecule type" value="Genomic_DNA"/>
</dbReference>
<name>A0AAV5WNV8_9BILA</name>
<feature type="non-terminal residue" evidence="1">
    <location>
        <position position="95"/>
    </location>
</feature>
<comment type="caution">
    <text evidence="1">The sequence shown here is derived from an EMBL/GenBank/DDBJ whole genome shotgun (WGS) entry which is preliminary data.</text>
</comment>
<dbReference type="AlphaFoldDB" id="A0AAV5WNV8"/>
<evidence type="ECO:0000313" key="1">
    <source>
        <dbReference type="EMBL" id="GMT32220.1"/>
    </source>
</evidence>
<sequence>PSWSLIFLSARLQSEWVLVEIFVSEWALLWQFDLPLAPWAFHRLFALPTRQVHGTASSLVQLLHDIPLVIDHLAVLQCRWAVVKFLVIHRWEGSE</sequence>
<protein>
    <submittedName>
        <fullName evidence="1">Uncharacterized protein</fullName>
    </submittedName>
</protein>
<evidence type="ECO:0000313" key="2">
    <source>
        <dbReference type="Proteomes" id="UP001432322"/>
    </source>
</evidence>
<organism evidence="1 2">
    <name type="scientific">Pristionchus fissidentatus</name>
    <dbReference type="NCBI Taxonomy" id="1538716"/>
    <lineage>
        <taxon>Eukaryota</taxon>
        <taxon>Metazoa</taxon>
        <taxon>Ecdysozoa</taxon>
        <taxon>Nematoda</taxon>
        <taxon>Chromadorea</taxon>
        <taxon>Rhabditida</taxon>
        <taxon>Rhabditina</taxon>
        <taxon>Diplogasteromorpha</taxon>
        <taxon>Diplogasteroidea</taxon>
        <taxon>Neodiplogasteridae</taxon>
        <taxon>Pristionchus</taxon>
    </lineage>
</organism>